<dbReference type="GO" id="GO:0006189">
    <property type="term" value="P:'de novo' IMP biosynthetic process"/>
    <property type="evidence" value="ECO:0007669"/>
    <property type="project" value="InterPro"/>
</dbReference>
<proteinExistence type="predicted"/>
<protein>
    <submittedName>
        <fullName evidence="2">Phosphoribosylformylglycinamidine cyclo-ligase</fullName>
        <ecNumber evidence="2">6.3.3.1</ecNumber>
    </submittedName>
</protein>
<dbReference type="PANTHER" id="PTHR10520:SF12">
    <property type="entry name" value="TRIFUNCTIONAL PURINE BIOSYNTHETIC PROTEIN ADENOSINE-3"/>
    <property type="match status" value="1"/>
</dbReference>
<gene>
    <name evidence="2" type="ORF">MNBD_ACTINO01-18</name>
</gene>
<sequence length="224" mass="23454">MTSYEKAGVNLDAADELVDRIGWRVTSTWSEDVVGGFGGFAAGLQIPAGFEQPILMMSTDGIGTKGEIARQAGLLEGLGYDLVAMVADDLAAAGAQPIALTDYIAIGQLDLDRVETIVESITDACAETDIALLGGETAEHPGVMGRDQFDIAATALGIVEMGDEVDTDRIVPGDVIVGVTSQNLRSNGFSLVRAIAAKHLPLDAPFPDTDRPTAHVLLDPSIVY</sequence>
<accession>A0A3B0SU47</accession>
<dbReference type="Gene3D" id="3.90.650.10">
    <property type="entry name" value="PurM-like C-terminal domain"/>
    <property type="match status" value="1"/>
</dbReference>
<dbReference type="InterPro" id="IPR036676">
    <property type="entry name" value="PurM-like_C_sf"/>
</dbReference>
<dbReference type="InterPro" id="IPR016188">
    <property type="entry name" value="PurM-like_N"/>
</dbReference>
<dbReference type="EMBL" id="UOEI01000230">
    <property type="protein sequence ID" value="VAV98325.1"/>
    <property type="molecule type" value="Genomic_DNA"/>
</dbReference>
<dbReference type="InterPro" id="IPR004733">
    <property type="entry name" value="PurM_cligase"/>
</dbReference>
<dbReference type="EC" id="6.3.3.1" evidence="2"/>
<name>A0A3B0SU47_9ZZZZ</name>
<dbReference type="AlphaFoldDB" id="A0A3B0SU47"/>
<dbReference type="Gene3D" id="3.30.1330.10">
    <property type="entry name" value="PurM-like, N-terminal domain"/>
    <property type="match status" value="1"/>
</dbReference>
<dbReference type="SUPFAM" id="SSF56042">
    <property type="entry name" value="PurM C-terminal domain-like"/>
    <property type="match status" value="1"/>
</dbReference>
<dbReference type="GO" id="GO:0046084">
    <property type="term" value="P:adenine biosynthetic process"/>
    <property type="evidence" value="ECO:0007669"/>
    <property type="project" value="TreeGrafter"/>
</dbReference>
<reference evidence="2" key="1">
    <citation type="submission" date="2018-06" db="EMBL/GenBank/DDBJ databases">
        <authorList>
            <person name="Zhirakovskaya E."/>
        </authorList>
    </citation>
    <scope>NUCLEOTIDE SEQUENCE</scope>
</reference>
<dbReference type="InterPro" id="IPR036921">
    <property type="entry name" value="PurM-like_N_sf"/>
</dbReference>
<dbReference type="SUPFAM" id="SSF55326">
    <property type="entry name" value="PurM N-terminal domain-like"/>
    <property type="match status" value="1"/>
</dbReference>
<dbReference type="GO" id="GO:0004641">
    <property type="term" value="F:phosphoribosylformylglycinamidine cyclo-ligase activity"/>
    <property type="evidence" value="ECO:0007669"/>
    <property type="project" value="UniProtKB-EC"/>
</dbReference>
<evidence type="ECO:0000259" key="1">
    <source>
        <dbReference type="Pfam" id="PF00586"/>
    </source>
</evidence>
<dbReference type="GO" id="GO:0004637">
    <property type="term" value="F:phosphoribosylamine-glycine ligase activity"/>
    <property type="evidence" value="ECO:0007669"/>
    <property type="project" value="TreeGrafter"/>
</dbReference>
<feature type="domain" description="PurM-like N-terminal" evidence="1">
    <location>
        <begin position="55"/>
        <end position="159"/>
    </location>
</feature>
<dbReference type="PANTHER" id="PTHR10520">
    <property type="entry name" value="TRIFUNCTIONAL PURINE BIOSYNTHETIC PROTEIN ADENOSINE-3-RELATED"/>
    <property type="match status" value="1"/>
</dbReference>
<dbReference type="Pfam" id="PF00586">
    <property type="entry name" value="AIRS"/>
    <property type="match status" value="1"/>
</dbReference>
<evidence type="ECO:0000313" key="2">
    <source>
        <dbReference type="EMBL" id="VAV98325.1"/>
    </source>
</evidence>
<keyword evidence="2" id="KW-0436">Ligase</keyword>
<organism evidence="2">
    <name type="scientific">hydrothermal vent metagenome</name>
    <dbReference type="NCBI Taxonomy" id="652676"/>
    <lineage>
        <taxon>unclassified sequences</taxon>
        <taxon>metagenomes</taxon>
        <taxon>ecological metagenomes</taxon>
    </lineage>
</organism>
<dbReference type="GO" id="GO:0005829">
    <property type="term" value="C:cytosol"/>
    <property type="evidence" value="ECO:0007669"/>
    <property type="project" value="TreeGrafter"/>
</dbReference>
<feature type="non-terminal residue" evidence="2">
    <location>
        <position position="224"/>
    </location>
</feature>